<dbReference type="EMBL" id="QXHD01000004">
    <property type="protein sequence ID" value="NEZ58154.1"/>
    <property type="molecule type" value="Genomic_DNA"/>
</dbReference>
<evidence type="ECO:0000256" key="2">
    <source>
        <dbReference type="ARBA" id="ARBA00022649"/>
    </source>
</evidence>
<evidence type="ECO:0000313" key="5">
    <source>
        <dbReference type="Proteomes" id="UP000481033"/>
    </source>
</evidence>
<proteinExistence type="inferred from homology"/>
<dbReference type="RefSeq" id="WP_163671453.1">
    <property type="nucleotide sequence ID" value="NZ_QXHD01000004.1"/>
</dbReference>
<evidence type="ECO:0000313" key="4">
    <source>
        <dbReference type="EMBL" id="NEZ58154.1"/>
    </source>
</evidence>
<keyword evidence="2" id="KW-1277">Toxin-antitoxin system</keyword>
<accession>A0A6M0RPI4</accession>
<evidence type="ECO:0000256" key="1">
    <source>
        <dbReference type="ARBA" id="ARBA00007521"/>
    </source>
</evidence>
<dbReference type="InterPro" id="IPR003477">
    <property type="entry name" value="PemK-like"/>
</dbReference>
<dbReference type="InterPro" id="IPR011067">
    <property type="entry name" value="Plasmid_toxin/cell-grow_inhib"/>
</dbReference>
<sequence length="94" mass="9840">MTQQLNRGEVWLANLDPTQGSEQAGIRPVIIFQNDMVSKFSTTTITIPLTTNSTSGQSQAIAPGHRGQSVAQPGLPLLPRGPVKVGTSSAISKG</sequence>
<dbReference type="Pfam" id="PF02452">
    <property type="entry name" value="PemK_toxin"/>
    <property type="match status" value="1"/>
</dbReference>
<protein>
    <submittedName>
        <fullName evidence="4">Type II toxin-antitoxin system PemK/MazF family toxin</fullName>
    </submittedName>
</protein>
<reference evidence="4 5" key="1">
    <citation type="journal article" date="2020" name="Microb. Ecol.">
        <title>Ecogenomics of the Marine Benthic Filamentous Cyanobacterium Adonisia.</title>
        <authorList>
            <person name="Walter J.M."/>
            <person name="Coutinho F.H."/>
            <person name="Leomil L."/>
            <person name="Hargreaves P.I."/>
            <person name="Campeao M.E."/>
            <person name="Vieira V.V."/>
            <person name="Silva B.S."/>
            <person name="Fistarol G.O."/>
            <person name="Salomon P.S."/>
            <person name="Sawabe T."/>
            <person name="Mino S."/>
            <person name="Hosokawa M."/>
            <person name="Miyashita H."/>
            <person name="Maruyama F."/>
            <person name="van Verk M.C."/>
            <person name="Dutilh B.E."/>
            <person name="Thompson C.C."/>
            <person name="Thompson F.L."/>
        </authorList>
    </citation>
    <scope>NUCLEOTIDE SEQUENCE [LARGE SCALE GENOMIC DNA]</scope>
    <source>
        <strain evidence="4 5">CCMR0081</strain>
    </source>
</reference>
<gene>
    <name evidence="4" type="ORF">DXZ20_21400</name>
</gene>
<dbReference type="GO" id="GO:0006402">
    <property type="term" value="P:mRNA catabolic process"/>
    <property type="evidence" value="ECO:0007669"/>
    <property type="project" value="TreeGrafter"/>
</dbReference>
<dbReference type="GO" id="GO:0004521">
    <property type="term" value="F:RNA endonuclease activity"/>
    <property type="evidence" value="ECO:0007669"/>
    <property type="project" value="TreeGrafter"/>
</dbReference>
<dbReference type="GO" id="GO:0016075">
    <property type="term" value="P:rRNA catabolic process"/>
    <property type="evidence" value="ECO:0007669"/>
    <property type="project" value="TreeGrafter"/>
</dbReference>
<dbReference type="Gene3D" id="2.30.30.110">
    <property type="match status" value="1"/>
</dbReference>
<dbReference type="SUPFAM" id="SSF50118">
    <property type="entry name" value="Cell growth inhibitor/plasmid maintenance toxic component"/>
    <property type="match status" value="1"/>
</dbReference>
<evidence type="ECO:0000256" key="3">
    <source>
        <dbReference type="SAM" id="MobiDB-lite"/>
    </source>
</evidence>
<dbReference type="AlphaFoldDB" id="A0A6M0RPI4"/>
<keyword evidence="5" id="KW-1185">Reference proteome</keyword>
<comment type="caution">
    <text evidence="4">The sequence shown here is derived from an EMBL/GenBank/DDBJ whole genome shotgun (WGS) entry which is preliminary data.</text>
</comment>
<organism evidence="4 5">
    <name type="scientific">Adonisia turfae CCMR0081</name>
    <dbReference type="NCBI Taxonomy" id="2292702"/>
    <lineage>
        <taxon>Bacteria</taxon>
        <taxon>Bacillati</taxon>
        <taxon>Cyanobacteriota</taxon>
        <taxon>Adonisia</taxon>
        <taxon>Adonisia turfae</taxon>
    </lineage>
</organism>
<dbReference type="PANTHER" id="PTHR33988:SF2">
    <property type="entry name" value="ENDORIBONUCLEASE MAZF"/>
    <property type="match status" value="1"/>
</dbReference>
<dbReference type="PANTHER" id="PTHR33988">
    <property type="entry name" value="ENDORIBONUCLEASE MAZF-RELATED"/>
    <property type="match status" value="1"/>
</dbReference>
<dbReference type="GO" id="GO:0003677">
    <property type="term" value="F:DNA binding"/>
    <property type="evidence" value="ECO:0007669"/>
    <property type="project" value="InterPro"/>
</dbReference>
<name>A0A6M0RPI4_9CYAN</name>
<feature type="region of interest" description="Disordered" evidence="3">
    <location>
        <begin position="50"/>
        <end position="94"/>
    </location>
</feature>
<dbReference type="Proteomes" id="UP000481033">
    <property type="component" value="Unassembled WGS sequence"/>
</dbReference>
<feature type="region of interest" description="Disordered" evidence="3">
    <location>
        <begin position="1"/>
        <end position="20"/>
    </location>
</feature>
<comment type="similarity">
    <text evidence="1">Belongs to the PemK/MazF family.</text>
</comment>